<reference evidence="2" key="1">
    <citation type="submission" date="2020-06" db="EMBL/GenBank/DDBJ databases">
        <authorList>
            <consortium name="Plant Systems Biology data submission"/>
        </authorList>
    </citation>
    <scope>NUCLEOTIDE SEQUENCE</scope>
    <source>
        <strain evidence="2">D6</strain>
    </source>
</reference>
<keyword evidence="3" id="KW-1185">Reference proteome</keyword>
<feature type="compositionally biased region" description="Polar residues" evidence="1">
    <location>
        <begin position="1"/>
        <end position="14"/>
    </location>
</feature>
<comment type="caution">
    <text evidence="2">The sequence shown here is derived from an EMBL/GenBank/DDBJ whole genome shotgun (WGS) entry which is preliminary data.</text>
</comment>
<gene>
    <name evidence="2" type="ORF">SEMRO_1534_G280500.1</name>
</gene>
<sequence length="320" mass="36092">MGNSASRHAAQQIQRAAGKEAGKAAAAAPPRPPPLGRASADAPAVIEDAEKALQERQQREAIEFSKPQQAPQPKDPATATRPPPPPPRPDINTGFLRGQISDPRDAAQEQFLVHQSGNKTNAQTQEQQELAPDLLKFLQDAGPLEKKVNKELTSPRILKELEQEKGEESEKLHRFEAAQRRRDDMRLVDNIEGFSTPRTTNFFTSSTLEEEKDFGLTDLDLYEMLKQQKDPEQYHTEKVSGAEWSKEEIQQQQQLLKDTLDSIALPVVVKDTDMQYVGLYQKELDKEFAHQKVDIVDESRVKLVVADLYDLGKKEIKRIR</sequence>
<feature type="compositionally biased region" description="Polar residues" evidence="1">
    <location>
        <begin position="113"/>
        <end position="127"/>
    </location>
</feature>
<accession>A0A9N8EPH1</accession>
<dbReference type="OrthoDB" id="49581at2759"/>
<proteinExistence type="predicted"/>
<evidence type="ECO:0000313" key="3">
    <source>
        <dbReference type="Proteomes" id="UP001153069"/>
    </source>
</evidence>
<feature type="region of interest" description="Disordered" evidence="1">
    <location>
        <begin position="1"/>
        <end position="127"/>
    </location>
</feature>
<protein>
    <submittedName>
        <fullName evidence="2">Uncharacterized protein</fullName>
    </submittedName>
</protein>
<organism evidence="2 3">
    <name type="scientific">Seminavis robusta</name>
    <dbReference type="NCBI Taxonomy" id="568900"/>
    <lineage>
        <taxon>Eukaryota</taxon>
        <taxon>Sar</taxon>
        <taxon>Stramenopiles</taxon>
        <taxon>Ochrophyta</taxon>
        <taxon>Bacillariophyta</taxon>
        <taxon>Bacillariophyceae</taxon>
        <taxon>Bacillariophycidae</taxon>
        <taxon>Naviculales</taxon>
        <taxon>Naviculaceae</taxon>
        <taxon>Seminavis</taxon>
    </lineage>
</organism>
<feature type="compositionally biased region" description="Basic and acidic residues" evidence="1">
    <location>
        <begin position="48"/>
        <end position="63"/>
    </location>
</feature>
<evidence type="ECO:0000313" key="2">
    <source>
        <dbReference type="EMBL" id="CAB9524418.1"/>
    </source>
</evidence>
<evidence type="ECO:0000256" key="1">
    <source>
        <dbReference type="SAM" id="MobiDB-lite"/>
    </source>
</evidence>
<name>A0A9N8EPH1_9STRA</name>
<dbReference type="Proteomes" id="UP001153069">
    <property type="component" value="Unassembled WGS sequence"/>
</dbReference>
<dbReference type="AlphaFoldDB" id="A0A9N8EPH1"/>
<dbReference type="EMBL" id="CAICTM010001532">
    <property type="protein sequence ID" value="CAB9524418.1"/>
    <property type="molecule type" value="Genomic_DNA"/>
</dbReference>
<feature type="compositionally biased region" description="Low complexity" evidence="1">
    <location>
        <begin position="66"/>
        <end position="80"/>
    </location>
</feature>